<proteinExistence type="predicted"/>
<evidence type="ECO:0000313" key="1">
    <source>
        <dbReference type="Proteomes" id="UP000887580"/>
    </source>
</evidence>
<dbReference type="WBParaSite" id="PS1159_v2.g22494.t1">
    <property type="protein sequence ID" value="PS1159_v2.g22494.t1"/>
    <property type="gene ID" value="PS1159_v2.g22494"/>
</dbReference>
<sequence length="148" mass="16810">MIFILDLAKLPCCRDGIGSTACQDLAKLPCCRDGIGSTACQGLRKYQAAFFELRCLKDHDFHTTLCCMECRNYIETHKIHPDNAKAIFKAPILCKDVRSITFCRRFKDHGIGKFSCKDAEFAMRTCRHSCGYCDDTLYDFAKTMPPCK</sequence>
<name>A0AC35FZ66_9BILA</name>
<evidence type="ECO:0000313" key="2">
    <source>
        <dbReference type="WBParaSite" id="PS1159_v2.g22494.t1"/>
    </source>
</evidence>
<reference evidence="2" key="1">
    <citation type="submission" date="2022-11" db="UniProtKB">
        <authorList>
            <consortium name="WormBaseParasite"/>
        </authorList>
    </citation>
    <scope>IDENTIFICATION</scope>
</reference>
<dbReference type="Proteomes" id="UP000887580">
    <property type="component" value="Unplaced"/>
</dbReference>
<organism evidence="1 2">
    <name type="scientific">Panagrolaimus sp. PS1159</name>
    <dbReference type="NCBI Taxonomy" id="55785"/>
    <lineage>
        <taxon>Eukaryota</taxon>
        <taxon>Metazoa</taxon>
        <taxon>Ecdysozoa</taxon>
        <taxon>Nematoda</taxon>
        <taxon>Chromadorea</taxon>
        <taxon>Rhabditida</taxon>
        <taxon>Tylenchina</taxon>
        <taxon>Panagrolaimomorpha</taxon>
        <taxon>Panagrolaimoidea</taxon>
        <taxon>Panagrolaimidae</taxon>
        <taxon>Panagrolaimus</taxon>
    </lineage>
</organism>
<protein>
    <submittedName>
        <fullName evidence="2">ShKT domain-containing protein</fullName>
    </submittedName>
</protein>
<accession>A0AC35FZ66</accession>